<evidence type="ECO:0000256" key="5">
    <source>
        <dbReference type="ARBA" id="ARBA00022989"/>
    </source>
</evidence>
<feature type="transmembrane region" description="Helical" evidence="8">
    <location>
        <begin position="674"/>
        <end position="690"/>
    </location>
</feature>
<evidence type="ECO:0000256" key="4">
    <source>
        <dbReference type="ARBA" id="ARBA00022692"/>
    </source>
</evidence>
<dbReference type="OrthoDB" id="2544694at2759"/>
<dbReference type="Gene3D" id="1.20.1250.20">
    <property type="entry name" value="MFS general substrate transporter like domains"/>
    <property type="match status" value="1"/>
</dbReference>
<evidence type="ECO:0000256" key="3">
    <source>
        <dbReference type="ARBA" id="ARBA00022448"/>
    </source>
</evidence>
<dbReference type="PROSITE" id="PS00216">
    <property type="entry name" value="SUGAR_TRANSPORT_1"/>
    <property type="match status" value="1"/>
</dbReference>
<feature type="transmembrane region" description="Helical" evidence="8">
    <location>
        <begin position="598"/>
        <end position="621"/>
    </location>
</feature>
<keyword evidence="11" id="KW-1185">Reference proteome</keyword>
<feature type="transmembrane region" description="Helical" evidence="8">
    <location>
        <begin position="411"/>
        <end position="430"/>
    </location>
</feature>
<dbReference type="InterPro" id="IPR005828">
    <property type="entry name" value="MFS_sugar_transport-like"/>
</dbReference>
<dbReference type="NCBIfam" id="TIGR00879">
    <property type="entry name" value="SP"/>
    <property type="match status" value="1"/>
</dbReference>
<evidence type="ECO:0000256" key="6">
    <source>
        <dbReference type="ARBA" id="ARBA00023136"/>
    </source>
</evidence>
<reference evidence="10 11" key="1">
    <citation type="journal article" date="2018" name="IMA Fungus">
        <title>IMA Genome-F 9: Draft genome sequence of Annulohypoxylon stygium, Aspergillus mulundensis, Berkeleyomyces basicola (syn. Thielaviopsis basicola), Ceratocystis smalleyi, two Cercospora beticola strains, Coleophoma cylindrospora, Fusarium fracticaudum, Phialophora cf. hyalina, and Morchella septimelata.</title>
        <authorList>
            <person name="Wingfield B.D."/>
            <person name="Bills G.F."/>
            <person name="Dong Y."/>
            <person name="Huang W."/>
            <person name="Nel W.J."/>
            <person name="Swalarsk-Parry B.S."/>
            <person name="Vaghefi N."/>
            <person name="Wilken P.M."/>
            <person name="An Z."/>
            <person name="de Beer Z.W."/>
            <person name="De Vos L."/>
            <person name="Chen L."/>
            <person name="Duong T.A."/>
            <person name="Gao Y."/>
            <person name="Hammerbacher A."/>
            <person name="Kikkert J.R."/>
            <person name="Li Y."/>
            <person name="Li H."/>
            <person name="Li K."/>
            <person name="Li Q."/>
            <person name="Liu X."/>
            <person name="Ma X."/>
            <person name="Naidoo K."/>
            <person name="Pethybridge S.J."/>
            <person name="Sun J."/>
            <person name="Steenkamp E.T."/>
            <person name="van der Nest M.A."/>
            <person name="van Wyk S."/>
            <person name="Wingfield M.J."/>
            <person name="Xiong C."/>
            <person name="Yue Q."/>
            <person name="Zhang X."/>
        </authorList>
    </citation>
    <scope>NUCLEOTIDE SEQUENCE [LARGE SCALE GENOMIC DNA]</scope>
    <source>
        <strain evidence="10 11">BP6252</strain>
    </source>
</reference>
<feature type="compositionally biased region" description="Basic and acidic residues" evidence="7">
    <location>
        <begin position="757"/>
        <end position="780"/>
    </location>
</feature>
<dbReference type="PROSITE" id="PS50850">
    <property type="entry name" value="MFS"/>
    <property type="match status" value="1"/>
</dbReference>
<sequence length="780" mass="85352">MDGFLVVPFAGMPGEDIGDTIASVEVAYAARGLDSTLNEEMRARAMALMLRNAMQDHDLSDNDDSPKSFVASLDKATLNDFSLLSAKLKERFPVIKRERRKSRLQFFEEVITLQQQPTETVQEYVKRARRLAAGIEVYDQEALNSKFVQGIRNGGLRISVRTVMATKGDVATGSFETIAEAVLELADDDMLETPAPTDKRARRQPAVKSGDAFSRDTTDPRANRQSAHAPYTPRAVAASIRSSSSRSIASVAAVGSKLRGLTGHNLSLAQLILIVAPSFILFGYNQAGVGGLLSLTDWTKQFPAIDTTHTTGATKLHNATIQGIVVAVFVLGALVGAFSCMYTGDYFGRRKNIFAAAVLTLIGEAVCCSSFALAQFVIGRTIIGLGVGILSATVPVWQAECSSAANRGKHVVLDGLFITFGYTLEAWINLGFFQIKTGSLSWRVPLAIPCAFSLVLMASIFFMPESPRWLILVGRVEEGRANLSALKDLPLHHRLISAEVEGIQYSLEESSAKPASMMDIFSNNDDKLFYRFCLCILLQFYQQMSGSNLISVYAPVIFQQNLQLDSQLTRILTGGALTWKFLSSFIAFFTIDRYGRRALFMFSGFGMGSCMLALTVCTSFPPSNKAASIAGVFFIFMFNFFVPIGFLGANFLYCAEVAPSRLRVSMSAISTANHWLWNFVIVMVTPVAISSLGFKYFIVFAVLSYCIPASVYFFYPETMGQSLEQINAVFRDNKTPRAIVKAAKASAAAGAAYAQSDTEKDVGKEIEYTHDSDGKEKDFD</sequence>
<comment type="subcellular location">
    <subcellularLocation>
        <location evidence="1">Membrane</location>
        <topology evidence="1">Multi-pass membrane protein</topology>
    </subcellularLocation>
</comment>
<feature type="transmembrane region" description="Helical" evidence="8">
    <location>
        <begin position="696"/>
        <end position="715"/>
    </location>
</feature>
<feature type="transmembrane region" description="Helical" evidence="8">
    <location>
        <begin position="353"/>
        <end position="376"/>
    </location>
</feature>
<evidence type="ECO:0000259" key="9">
    <source>
        <dbReference type="PROSITE" id="PS50850"/>
    </source>
</evidence>
<evidence type="ECO:0000313" key="10">
    <source>
        <dbReference type="EMBL" id="RDW63310.1"/>
    </source>
</evidence>
<dbReference type="Proteomes" id="UP000256645">
    <property type="component" value="Unassembled WGS sequence"/>
</dbReference>
<dbReference type="InterPro" id="IPR005829">
    <property type="entry name" value="Sugar_transporter_CS"/>
</dbReference>
<dbReference type="InterPro" id="IPR020846">
    <property type="entry name" value="MFS_dom"/>
</dbReference>
<feature type="transmembrane region" description="Helical" evidence="8">
    <location>
        <begin position="319"/>
        <end position="341"/>
    </location>
</feature>
<gene>
    <name evidence="10" type="ORF">BP6252_10855</name>
</gene>
<feature type="transmembrane region" description="Helical" evidence="8">
    <location>
        <begin position="627"/>
        <end position="653"/>
    </location>
</feature>
<accession>A0A3D8QNU5</accession>
<dbReference type="GO" id="GO:0016020">
    <property type="term" value="C:membrane"/>
    <property type="evidence" value="ECO:0007669"/>
    <property type="project" value="UniProtKB-SubCell"/>
</dbReference>
<dbReference type="SUPFAM" id="SSF103473">
    <property type="entry name" value="MFS general substrate transporter"/>
    <property type="match status" value="1"/>
</dbReference>
<proteinExistence type="inferred from homology"/>
<feature type="transmembrane region" description="Helical" evidence="8">
    <location>
        <begin position="382"/>
        <end position="399"/>
    </location>
</feature>
<evidence type="ECO:0000256" key="8">
    <source>
        <dbReference type="SAM" id="Phobius"/>
    </source>
</evidence>
<feature type="region of interest" description="Disordered" evidence="7">
    <location>
        <begin position="192"/>
        <end position="234"/>
    </location>
</feature>
<feature type="transmembrane region" description="Helical" evidence="8">
    <location>
        <begin position="571"/>
        <end position="591"/>
    </location>
</feature>
<dbReference type="GO" id="GO:0005351">
    <property type="term" value="F:carbohydrate:proton symporter activity"/>
    <property type="evidence" value="ECO:0007669"/>
    <property type="project" value="TreeGrafter"/>
</dbReference>
<evidence type="ECO:0000256" key="1">
    <source>
        <dbReference type="ARBA" id="ARBA00004141"/>
    </source>
</evidence>
<dbReference type="InterPro" id="IPR036259">
    <property type="entry name" value="MFS_trans_sf"/>
</dbReference>
<dbReference type="InterPro" id="IPR050360">
    <property type="entry name" value="MFS_Sugar_Transporters"/>
</dbReference>
<evidence type="ECO:0000313" key="11">
    <source>
        <dbReference type="Proteomes" id="UP000256645"/>
    </source>
</evidence>
<organism evidence="10 11">
    <name type="scientific">Coleophoma cylindrospora</name>
    <dbReference type="NCBI Taxonomy" id="1849047"/>
    <lineage>
        <taxon>Eukaryota</taxon>
        <taxon>Fungi</taxon>
        <taxon>Dikarya</taxon>
        <taxon>Ascomycota</taxon>
        <taxon>Pezizomycotina</taxon>
        <taxon>Leotiomycetes</taxon>
        <taxon>Helotiales</taxon>
        <taxon>Dermateaceae</taxon>
        <taxon>Coleophoma</taxon>
    </lineage>
</organism>
<feature type="transmembrane region" description="Helical" evidence="8">
    <location>
        <begin position="442"/>
        <end position="462"/>
    </location>
</feature>
<name>A0A3D8QNU5_9HELO</name>
<dbReference type="FunFam" id="1.20.1250.20:FF:000090">
    <property type="entry name" value="MFS sugar transporter, putative"/>
    <property type="match status" value="1"/>
</dbReference>
<keyword evidence="4 8" id="KW-0812">Transmembrane</keyword>
<protein>
    <recommendedName>
        <fullName evidence="9">Major facilitator superfamily (MFS) profile domain-containing protein</fullName>
    </recommendedName>
</protein>
<dbReference type="AlphaFoldDB" id="A0A3D8QNU5"/>
<comment type="caution">
    <text evidence="10">The sequence shown here is derived from an EMBL/GenBank/DDBJ whole genome shotgun (WGS) entry which is preliminary data.</text>
</comment>
<keyword evidence="3" id="KW-0813">Transport</keyword>
<dbReference type="PRINTS" id="PR00171">
    <property type="entry name" value="SUGRTRNSPORT"/>
</dbReference>
<dbReference type="Pfam" id="PF00083">
    <property type="entry name" value="Sugar_tr"/>
    <property type="match status" value="1"/>
</dbReference>
<feature type="transmembrane region" description="Helical" evidence="8">
    <location>
        <begin position="266"/>
        <end position="284"/>
    </location>
</feature>
<dbReference type="PANTHER" id="PTHR48022:SF45">
    <property type="entry name" value="MAJOR FACILITATOR SUPERFAMILY (MFS) PROFILE DOMAIN-CONTAINING PROTEIN-RELATED"/>
    <property type="match status" value="1"/>
</dbReference>
<dbReference type="InterPro" id="IPR003663">
    <property type="entry name" value="Sugar/inositol_transpt"/>
</dbReference>
<feature type="compositionally biased region" description="Basic and acidic residues" evidence="7">
    <location>
        <begin position="213"/>
        <end position="222"/>
    </location>
</feature>
<dbReference type="EMBL" id="PDLM01000013">
    <property type="protein sequence ID" value="RDW63310.1"/>
    <property type="molecule type" value="Genomic_DNA"/>
</dbReference>
<dbReference type="PANTHER" id="PTHR48022">
    <property type="entry name" value="PLASTIDIC GLUCOSE TRANSPORTER 4"/>
    <property type="match status" value="1"/>
</dbReference>
<comment type="similarity">
    <text evidence="2">Belongs to the major facilitator superfamily. Sugar transporter (TC 2.A.1.1) family.</text>
</comment>
<keyword evidence="5 8" id="KW-1133">Transmembrane helix</keyword>
<evidence type="ECO:0000256" key="2">
    <source>
        <dbReference type="ARBA" id="ARBA00010992"/>
    </source>
</evidence>
<feature type="domain" description="Major facilitator superfamily (MFS) profile" evidence="9">
    <location>
        <begin position="271"/>
        <end position="719"/>
    </location>
</feature>
<keyword evidence="6 8" id="KW-0472">Membrane</keyword>
<evidence type="ECO:0000256" key="7">
    <source>
        <dbReference type="SAM" id="MobiDB-lite"/>
    </source>
</evidence>
<feature type="region of interest" description="Disordered" evidence="7">
    <location>
        <begin position="747"/>
        <end position="780"/>
    </location>
</feature>